<evidence type="ECO:0000256" key="4">
    <source>
        <dbReference type="ARBA" id="ARBA00022722"/>
    </source>
</evidence>
<dbReference type="Pfam" id="PF00078">
    <property type="entry name" value="RVT_1"/>
    <property type="match status" value="1"/>
</dbReference>
<protein>
    <submittedName>
        <fullName evidence="10">Uncharacterized protein</fullName>
    </submittedName>
</protein>
<keyword evidence="5" id="KW-0255">Endonuclease</keyword>
<dbReference type="Gene3D" id="3.10.10.10">
    <property type="entry name" value="HIV Type 1 Reverse Transcriptase, subunit A, domain 1"/>
    <property type="match status" value="1"/>
</dbReference>
<evidence type="ECO:0000256" key="1">
    <source>
        <dbReference type="ARBA" id="ARBA00022670"/>
    </source>
</evidence>
<dbReference type="Pfam" id="PF00665">
    <property type="entry name" value="rve"/>
    <property type="match status" value="1"/>
</dbReference>
<dbReference type="Pfam" id="PF13456">
    <property type="entry name" value="RVT_3"/>
    <property type="match status" value="1"/>
</dbReference>
<dbReference type="InterPro" id="IPR012337">
    <property type="entry name" value="RNaseH-like_sf"/>
</dbReference>
<keyword evidence="2" id="KW-0808">Transferase</keyword>
<sequence>MKGIDPSITSHKLNVLPTARLIRQKVKRFHLDRQKIIRIEIDKLLEVGFIREVDYPDWLANVVVVPKKEGKWRVCVDYTNLNNAWPKDSFPLPRIDQIVDSTTGQGMFSFLDAFSGYHQIPMSPTDEEKTAFITPHGLYCYKVMPFGLKNAGATYQRLMTKIFKPLIGHTVEVYIDDIVVKSKTRDEHVFHLQEVFHLLRKYSMKLNPSKCAFSVNAGKFLGFMTSQRGIEVSPDQVKTVIETPPPKNKKELQRLTARFTDELRPFFLAIRKAGTNGWTDNCQNAFEKIKHCLMQPPILSSLIPKEKLYMYLAVSEWAISAVLFRCPSPKEQKPIYYVFKNGANSFSPSKRCLEAPPLFPSPPVVVLTDQPLLNILHKPDLTGRMLQWAIELSEFGIEFQPRLSMKGQVMADFVLEYSRRPSQRQESSEKEWWTLRVDGASRSSGFGVGLLLQSPTGEHLEQAIRLGFPASINEAEYEAILSGLDLALALSVSKLQVYSDSQLVVKHWTIEKIRRTENGQVDALAGIAASLPIKEAILLHIHVQTNPSVTETPTCNTIKTSQADNQEWTDDITEYLRTGTLPGDPKQAHKTRVQAARFTLIGGHLYKRSFTGPYLRCLKHIGALYVLAELHEGVCGNHTGGRSLAHRAHSQGYYWPTMKKDATAYVKKCDKCQRHAPIPHMPKWVEAEAYASIKDKDVTKFVWKNIICRFGIPQTIIADNGPQFDSITFRNFCSELNIRNSYSTPRYPQSNGQAEAINKTLITALKKRLEQAKGKWVEELPGVLWAYRTTPGRPTGNTPFAFAYGMDVVIPTEIGLPTIRTEAAKQDDANAELGRNLDWADEVRESAAIQMADYQQRASAHYNSKVRPRNFKNGMLVLRKVCENTTETGAGKFQANWKGPYIVSKSSESGAYHLQKLDGTPLLRPWNVSNLKQYYQ</sequence>
<dbReference type="PANTHER" id="PTHR48475">
    <property type="entry name" value="RIBONUCLEASE H"/>
    <property type="match status" value="1"/>
</dbReference>
<dbReference type="InterPro" id="IPR002156">
    <property type="entry name" value="RNaseH_domain"/>
</dbReference>
<keyword evidence="7" id="KW-0695">RNA-directed DNA polymerase</keyword>
<accession>A5C2J4</accession>
<evidence type="ECO:0000256" key="6">
    <source>
        <dbReference type="ARBA" id="ARBA00022801"/>
    </source>
</evidence>
<dbReference type="EMBL" id="AM479804">
    <property type="protein sequence ID" value="CAN75232.1"/>
    <property type="molecule type" value="Genomic_DNA"/>
</dbReference>
<evidence type="ECO:0000256" key="3">
    <source>
        <dbReference type="ARBA" id="ARBA00022695"/>
    </source>
</evidence>
<evidence type="ECO:0000313" key="10">
    <source>
        <dbReference type="EMBL" id="CAN75232.1"/>
    </source>
</evidence>
<dbReference type="InterPro" id="IPR041577">
    <property type="entry name" value="RT_RNaseH_2"/>
</dbReference>
<evidence type="ECO:0000259" key="8">
    <source>
        <dbReference type="PROSITE" id="PS50878"/>
    </source>
</evidence>
<dbReference type="Pfam" id="PF17919">
    <property type="entry name" value="RT_RNaseH_2"/>
    <property type="match status" value="1"/>
</dbReference>
<keyword evidence="6" id="KW-0378">Hydrolase</keyword>
<proteinExistence type="predicted"/>
<evidence type="ECO:0000256" key="2">
    <source>
        <dbReference type="ARBA" id="ARBA00022679"/>
    </source>
</evidence>
<dbReference type="FunFam" id="3.10.10.10:FF:000007">
    <property type="entry name" value="Retrovirus-related Pol polyprotein from transposon 17.6-like Protein"/>
    <property type="match status" value="1"/>
</dbReference>
<dbReference type="SUPFAM" id="SSF53098">
    <property type="entry name" value="Ribonuclease H-like"/>
    <property type="match status" value="2"/>
</dbReference>
<dbReference type="InterPro" id="IPR043502">
    <property type="entry name" value="DNA/RNA_pol_sf"/>
</dbReference>
<dbReference type="CDD" id="cd01647">
    <property type="entry name" value="RT_LTR"/>
    <property type="match status" value="1"/>
</dbReference>
<dbReference type="Gene3D" id="3.30.420.10">
    <property type="entry name" value="Ribonuclease H-like superfamily/Ribonuclease H"/>
    <property type="match status" value="2"/>
</dbReference>
<dbReference type="SUPFAM" id="SSF56672">
    <property type="entry name" value="DNA/RNA polymerases"/>
    <property type="match status" value="1"/>
</dbReference>
<evidence type="ECO:0000256" key="7">
    <source>
        <dbReference type="ARBA" id="ARBA00022918"/>
    </source>
</evidence>
<dbReference type="InterPro" id="IPR043128">
    <property type="entry name" value="Rev_trsase/Diguanyl_cyclase"/>
</dbReference>
<dbReference type="InterPro" id="IPR036397">
    <property type="entry name" value="RNaseH_sf"/>
</dbReference>
<dbReference type="PROSITE" id="PS50994">
    <property type="entry name" value="INTEGRASE"/>
    <property type="match status" value="1"/>
</dbReference>
<dbReference type="InterPro" id="IPR041588">
    <property type="entry name" value="Integrase_H2C2"/>
</dbReference>
<gene>
    <name evidence="10" type="ORF">VITISV_016125</name>
</gene>
<dbReference type="Pfam" id="PF17921">
    <property type="entry name" value="Integrase_H2C2"/>
    <property type="match status" value="1"/>
</dbReference>
<reference evidence="10" key="1">
    <citation type="journal article" date="2007" name="PLoS ONE">
        <title>The first genome sequence of an elite grapevine cultivar (Pinot noir Vitis vinifera L.): coping with a highly heterozygous genome.</title>
        <authorList>
            <person name="Velasco R."/>
            <person name="Zharkikh A."/>
            <person name="Troggio M."/>
            <person name="Cartwright D.A."/>
            <person name="Cestaro A."/>
            <person name="Pruss D."/>
            <person name="Pindo M."/>
            <person name="FitzGerald L.M."/>
            <person name="Vezzulli S."/>
            <person name="Reid J."/>
            <person name="Malacarne G."/>
            <person name="Iliev D."/>
            <person name="Coppola G."/>
            <person name="Wardell B."/>
            <person name="Micheletti D."/>
            <person name="Macalma T."/>
            <person name="Facci M."/>
            <person name="Mitchell J.T."/>
            <person name="Perazzolli M."/>
            <person name="Eldredge G."/>
            <person name="Gatto P."/>
            <person name="Oyzerski R."/>
            <person name="Moretto M."/>
            <person name="Gutin N."/>
            <person name="Stefanini M."/>
            <person name="Chen Y."/>
            <person name="Segala C."/>
            <person name="Davenport C."/>
            <person name="Dematte L."/>
            <person name="Mraz A."/>
            <person name="Battilana J."/>
            <person name="Stormo K."/>
            <person name="Costa F."/>
            <person name="Tao Q."/>
            <person name="Si-Ammour A."/>
            <person name="Harkins T."/>
            <person name="Lackey A."/>
            <person name="Perbost C."/>
            <person name="Taillon B."/>
            <person name="Stella A."/>
            <person name="Solovyev V."/>
            <person name="Fawcett J.A."/>
            <person name="Sterck L."/>
            <person name="Vandepoele K."/>
            <person name="Grando S.M."/>
            <person name="Toppo S."/>
            <person name="Moser C."/>
            <person name="Lanchbury J."/>
            <person name="Bogden R."/>
            <person name="Skolnick M."/>
            <person name="Sgaramella V."/>
            <person name="Bhatnagar S.K."/>
            <person name="Fontana P."/>
            <person name="Gutin A."/>
            <person name="Van de Peer Y."/>
            <person name="Salamini F."/>
            <person name="Viola R."/>
        </authorList>
    </citation>
    <scope>NUCLEOTIDE SEQUENCE</scope>
</reference>
<dbReference type="GO" id="GO:0004523">
    <property type="term" value="F:RNA-DNA hybrid ribonuclease activity"/>
    <property type="evidence" value="ECO:0007669"/>
    <property type="project" value="InterPro"/>
</dbReference>
<dbReference type="CDD" id="cd09279">
    <property type="entry name" value="RNase_HI_like"/>
    <property type="match status" value="1"/>
</dbReference>
<evidence type="ECO:0000256" key="5">
    <source>
        <dbReference type="ARBA" id="ARBA00022759"/>
    </source>
</evidence>
<name>A5C2J4_VITVI</name>
<feature type="domain" description="Integrase catalytic" evidence="9">
    <location>
        <begin position="647"/>
        <end position="807"/>
    </location>
</feature>
<dbReference type="AlphaFoldDB" id="A5C2J4"/>
<keyword evidence="4" id="KW-0540">Nuclease</keyword>
<dbReference type="InterPro" id="IPR001584">
    <property type="entry name" value="Integrase_cat-core"/>
</dbReference>
<feature type="domain" description="Reverse transcriptase" evidence="8">
    <location>
        <begin position="46"/>
        <end position="225"/>
    </location>
</feature>
<evidence type="ECO:0000259" key="9">
    <source>
        <dbReference type="PROSITE" id="PS50994"/>
    </source>
</evidence>
<dbReference type="PROSITE" id="PS50878">
    <property type="entry name" value="RT_POL"/>
    <property type="match status" value="1"/>
</dbReference>
<dbReference type="GO" id="GO:0003676">
    <property type="term" value="F:nucleic acid binding"/>
    <property type="evidence" value="ECO:0007669"/>
    <property type="project" value="InterPro"/>
</dbReference>
<dbReference type="InterPro" id="IPR000477">
    <property type="entry name" value="RT_dom"/>
</dbReference>
<dbReference type="Gene3D" id="1.10.340.70">
    <property type="match status" value="1"/>
</dbReference>
<keyword evidence="1" id="KW-0645">Protease</keyword>
<dbReference type="GO" id="GO:0008233">
    <property type="term" value="F:peptidase activity"/>
    <property type="evidence" value="ECO:0007669"/>
    <property type="project" value="UniProtKB-KW"/>
</dbReference>
<dbReference type="Gene3D" id="3.30.70.270">
    <property type="match status" value="2"/>
</dbReference>
<keyword evidence="3" id="KW-0548">Nucleotidyltransferase</keyword>
<dbReference type="GO" id="GO:0015074">
    <property type="term" value="P:DNA integration"/>
    <property type="evidence" value="ECO:0007669"/>
    <property type="project" value="InterPro"/>
</dbReference>
<dbReference type="GO" id="GO:0003964">
    <property type="term" value="F:RNA-directed DNA polymerase activity"/>
    <property type="evidence" value="ECO:0007669"/>
    <property type="project" value="UniProtKB-KW"/>
</dbReference>
<dbReference type="PANTHER" id="PTHR48475:SF2">
    <property type="entry name" value="RIBONUCLEASE H"/>
    <property type="match status" value="1"/>
</dbReference>
<organism evidence="10">
    <name type="scientific">Vitis vinifera</name>
    <name type="common">Grape</name>
    <dbReference type="NCBI Taxonomy" id="29760"/>
    <lineage>
        <taxon>Eukaryota</taxon>
        <taxon>Viridiplantae</taxon>
        <taxon>Streptophyta</taxon>
        <taxon>Embryophyta</taxon>
        <taxon>Tracheophyta</taxon>
        <taxon>Spermatophyta</taxon>
        <taxon>Magnoliopsida</taxon>
        <taxon>eudicotyledons</taxon>
        <taxon>Gunneridae</taxon>
        <taxon>Pentapetalae</taxon>
        <taxon>rosids</taxon>
        <taxon>Vitales</taxon>
        <taxon>Vitaceae</taxon>
        <taxon>Viteae</taxon>
        <taxon>Vitis</taxon>
    </lineage>
</organism>
<dbReference type="GO" id="GO:0006508">
    <property type="term" value="P:proteolysis"/>
    <property type="evidence" value="ECO:0007669"/>
    <property type="project" value="UniProtKB-KW"/>
</dbReference>